<comment type="caution">
    <text evidence="2">The sequence shown here is derived from an EMBL/GenBank/DDBJ whole genome shotgun (WGS) entry which is preliminary data.</text>
</comment>
<dbReference type="InterPro" id="IPR029068">
    <property type="entry name" value="Glyas_Bleomycin-R_OHBP_Dase"/>
</dbReference>
<dbReference type="InterPro" id="IPR028973">
    <property type="entry name" value="PhnB-like"/>
</dbReference>
<dbReference type="RefSeq" id="WP_184855508.1">
    <property type="nucleotide sequence ID" value="NZ_JACHLK010000001.1"/>
</dbReference>
<protein>
    <submittedName>
        <fullName evidence="2">PhnB protein</fullName>
    </submittedName>
</protein>
<evidence type="ECO:0000313" key="2">
    <source>
        <dbReference type="EMBL" id="MBB6558113.1"/>
    </source>
</evidence>
<proteinExistence type="predicted"/>
<gene>
    <name evidence="2" type="ORF">HNP48_000777</name>
</gene>
<sequence>MKVEPYLFFEGRCEEALTFYRKALGAEVTMLMRYKDNPEPAAGAGCSVDGSTGPGPQPEMVMHASFNVGDTQVMASDGMGSGKPSFQGISLSLAPETETEAKRLFDALADGGQVQMPLGKTFFSPAFGMVADRFGVSWMVVVPQ</sequence>
<keyword evidence="3" id="KW-1185">Reference proteome</keyword>
<evidence type="ECO:0000259" key="1">
    <source>
        <dbReference type="Pfam" id="PF06983"/>
    </source>
</evidence>
<dbReference type="PANTHER" id="PTHR33990:SF1">
    <property type="entry name" value="PROTEIN YJDN"/>
    <property type="match status" value="1"/>
</dbReference>
<dbReference type="PANTHER" id="PTHR33990">
    <property type="entry name" value="PROTEIN YJDN-RELATED"/>
    <property type="match status" value="1"/>
</dbReference>
<feature type="domain" description="PhnB-like" evidence="1">
    <location>
        <begin position="2"/>
        <end position="141"/>
    </location>
</feature>
<dbReference type="EMBL" id="JACHLK010000001">
    <property type="protein sequence ID" value="MBB6558113.1"/>
    <property type="molecule type" value="Genomic_DNA"/>
</dbReference>
<reference evidence="2 3" key="1">
    <citation type="submission" date="2020-08" db="EMBL/GenBank/DDBJ databases">
        <title>Functional genomics of gut bacteria from endangered species of beetles.</title>
        <authorList>
            <person name="Carlos-Shanley C."/>
        </authorList>
    </citation>
    <scope>NUCLEOTIDE SEQUENCE [LARGE SCALE GENOMIC DNA]</scope>
    <source>
        <strain evidence="2 3">S00198</strain>
    </source>
</reference>
<dbReference type="CDD" id="cd06588">
    <property type="entry name" value="PhnB_like"/>
    <property type="match status" value="1"/>
</dbReference>
<dbReference type="AlphaFoldDB" id="A0A7X0PA52"/>
<organism evidence="2 3">
    <name type="scientific">Acidovorax soli</name>
    <dbReference type="NCBI Taxonomy" id="592050"/>
    <lineage>
        <taxon>Bacteria</taxon>
        <taxon>Pseudomonadati</taxon>
        <taxon>Pseudomonadota</taxon>
        <taxon>Betaproteobacteria</taxon>
        <taxon>Burkholderiales</taxon>
        <taxon>Comamonadaceae</taxon>
        <taxon>Acidovorax</taxon>
    </lineage>
</organism>
<name>A0A7X0PA52_9BURK</name>
<dbReference type="Proteomes" id="UP000575083">
    <property type="component" value="Unassembled WGS sequence"/>
</dbReference>
<accession>A0A7X0PA52</accession>
<dbReference type="Pfam" id="PF06983">
    <property type="entry name" value="3-dmu-9_3-mt"/>
    <property type="match status" value="1"/>
</dbReference>
<dbReference type="SUPFAM" id="SSF54593">
    <property type="entry name" value="Glyoxalase/Bleomycin resistance protein/Dihydroxybiphenyl dioxygenase"/>
    <property type="match status" value="1"/>
</dbReference>
<evidence type="ECO:0000313" key="3">
    <source>
        <dbReference type="Proteomes" id="UP000575083"/>
    </source>
</evidence>
<dbReference type="Gene3D" id="3.10.180.10">
    <property type="entry name" value="2,3-Dihydroxybiphenyl 1,2-Dioxygenase, domain 1"/>
    <property type="match status" value="1"/>
</dbReference>